<feature type="transmembrane region" description="Helical" evidence="9">
    <location>
        <begin position="914"/>
        <end position="933"/>
    </location>
</feature>
<dbReference type="Pfam" id="PF02321">
    <property type="entry name" value="OEP"/>
    <property type="match status" value="1"/>
</dbReference>
<dbReference type="STRING" id="331648.BST97_03900"/>
<dbReference type="RefSeq" id="WP_085766000.1">
    <property type="nucleotide sequence ID" value="NZ_CP019344.1"/>
</dbReference>
<dbReference type="GO" id="GO:0008324">
    <property type="term" value="F:monoatomic cation transmembrane transporter activity"/>
    <property type="evidence" value="ECO:0007669"/>
    <property type="project" value="InterPro"/>
</dbReference>
<keyword evidence="11" id="KW-1185">Reference proteome</keyword>
<gene>
    <name evidence="10" type="ORF">BST97_03900</name>
</gene>
<evidence type="ECO:0000256" key="5">
    <source>
        <dbReference type="ARBA" id="ARBA00022475"/>
    </source>
</evidence>
<feature type="transmembrane region" description="Helical" evidence="9">
    <location>
        <begin position="939"/>
        <end position="961"/>
    </location>
</feature>
<dbReference type="Gene3D" id="3.30.2090.10">
    <property type="entry name" value="Multidrug efflux transporter AcrB TolC docking domain, DN and DC subdomains"/>
    <property type="match status" value="2"/>
</dbReference>
<keyword evidence="8 9" id="KW-0472">Membrane</keyword>
<feature type="transmembrane region" description="Helical" evidence="9">
    <location>
        <begin position="438"/>
        <end position="466"/>
    </location>
</feature>
<dbReference type="Gene3D" id="3.30.70.1430">
    <property type="entry name" value="Multidrug efflux transporter AcrB pore domain"/>
    <property type="match status" value="2"/>
</dbReference>
<dbReference type="Pfam" id="PF00873">
    <property type="entry name" value="ACR_tran"/>
    <property type="match status" value="1"/>
</dbReference>
<dbReference type="InterPro" id="IPR027463">
    <property type="entry name" value="AcrB_DN_DC_subdom"/>
</dbReference>
<keyword evidence="7 9" id="KW-1133">Transmembrane helix</keyword>
<dbReference type="PANTHER" id="PTHR32063:SF24">
    <property type="entry name" value="CATION EFFLUX SYSTEM (ACRB_ACRD_ACRF FAMILY)"/>
    <property type="match status" value="1"/>
</dbReference>
<dbReference type="Gene3D" id="3.30.70.1320">
    <property type="entry name" value="Multidrug efflux transporter AcrB pore domain like"/>
    <property type="match status" value="1"/>
</dbReference>
<reference evidence="10 11" key="1">
    <citation type="submission" date="2016-11" db="EMBL/GenBank/DDBJ databases">
        <title>Trade-off between light-utilization and light-protection in marine flavobacteria.</title>
        <authorList>
            <person name="Kumagai Y."/>
        </authorList>
    </citation>
    <scope>NUCLEOTIDE SEQUENCE [LARGE SCALE GENOMIC DNA]</scope>
    <source>
        <strain evidence="10 11">JCM 13191</strain>
    </source>
</reference>
<dbReference type="OrthoDB" id="9758757at2"/>
<dbReference type="GO" id="GO:0005886">
    <property type="term" value="C:plasma membrane"/>
    <property type="evidence" value="ECO:0007669"/>
    <property type="project" value="UniProtKB-SubCell"/>
</dbReference>
<dbReference type="Gene3D" id="1.20.1600.10">
    <property type="entry name" value="Outer membrane efflux proteins (OEP)"/>
    <property type="match status" value="1"/>
</dbReference>
<dbReference type="EMBL" id="CP019344">
    <property type="protein sequence ID" value="ARN77193.1"/>
    <property type="molecule type" value="Genomic_DNA"/>
</dbReference>
<dbReference type="GO" id="GO:0015562">
    <property type="term" value="F:efflux transmembrane transporter activity"/>
    <property type="evidence" value="ECO:0007669"/>
    <property type="project" value="InterPro"/>
</dbReference>
<feature type="transmembrane region" description="Helical" evidence="9">
    <location>
        <begin position="888"/>
        <end position="907"/>
    </location>
</feature>
<feature type="transmembrane region" description="Helical" evidence="9">
    <location>
        <begin position="396"/>
        <end position="417"/>
    </location>
</feature>
<feature type="transmembrane region" description="Helical" evidence="9">
    <location>
        <begin position="343"/>
        <end position="360"/>
    </location>
</feature>
<proteinExistence type="inferred from homology"/>
<feature type="transmembrane region" description="Helical" evidence="9">
    <location>
        <begin position="987"/>
        <end position="1006"/>
    </location>
</feature>
<comment type="similarity">
    <text evidence="2">Belongs to the outer membrane factor (OMF) (TC 1.B.17) family.</text>
</comment>
<dbReference type="Gene3D" id="3.30.70.1440">
    <property type="entry name" value="Multidrug efflux transporter AcrB pore domain"/>
    <property type="match status" value="1"/>
</dbReference>
<evidence type="ECO:0000256" key="2">
    <source>
        <dbReference type="ARBA" id="ARBA00007613"/>
    </source>
</evidence>
<dbReference type="Gene3D" id="1.20.1640.10">
    <property type="entry name" value="Multidrug efflux transporter AcrB transmembrane domain"/>
    <property type="match status" value="2"/>
</dbReference>
<keyword evidence="5" id="KW-1003">Cell membrane</keyword>
<comment type="similarity">
    <text evidence="3">Belongs to the resistance-nodulation-cell division (RND) (TC 2.A.6) family.</text>
</comment>
<protein>
    <submittedName>
        <fullName evidence="10">Multidrug transporter AcrB</fullName>
    </submittedName>
</protein>
<dbReference type="PRINTS" id="PR00702">
    <property type="entry name" value="ACRIFLAVINRP"/>
</dbReference>
<evidence type="ECO:0000256" key="4">
    <source>
        <dbReference type="ARBA" id="ARBA00022448"/>
    </source>
</evidence>
<dbReference type="Proteomes" id="UP000193431">
    <property type="component" value="Chromosome"/>
</dbReference>
<evidence type="ECO:0000256" key="8">
    <source>
        <dbReference type="ARBA" id="ARBA00023136"/>
    </source>
</evidence>
<feature type="transmembrane region" description="Helical" evidence="9">
    <location>
        <begin position="1064"/>
        <end position="1082"/>
    </location>
</feature>
<dbReference type="NCBIfam" id="TIGR00914">
    <property type="entry name" value="2A0601"/>
    <property type="match status" value="1"/>
</dbReference>
<organism evidence="10 11">
    <name type="scientific">Nonlabens spongiae</name>
    <dbReference type="NCBI Taxonomy" id="331648"/>
    <lineage>
        <taxon>Bacteria</taxon>
        <taxon>Pseudomonadati</taxon>
        <taxon>Bacteroidota</taxon>
        <taxon>Flavobacteriia</taxon>
        <taxon>Flavobacteriales</taxon>
        <taxon>Flavobacteriaceae</taxon>
        <taxon>Nonlabens</taxon>
    </lineage>
</organism>
<dbReference type="GO" id="GO:0042910">
    <property type="term" value="F:xenobiotic transmembrane transporter activity"/>
    <property type="evidence" value="ECO:0007669"/>
    <property type="project" value="TreeGrafter"/>
</dbReference>
<sequence>MINRIIDFSINNKFIIGLFTLTLIGVGIWSMATVNLGSVPDITNNQVQVITQSPNLGTEDIEQFVTYPVELSMGNLPGVTEIRSISRFGLSVVTIVFEDDMGTYLPRQLVQEKLNELGESIPEKFGSPSMGPISTGLGQIYEYTIKPEEGFENKYSPMELRTVQDWVIKRQLTLLEGVVEVNSYGGSIKQYEVAVNPDKLNSLGISISQVYEALARNNVNTGGAYIEKNKMSNFIRGEGLIRSLEDIKNISIINEGNIPVTIGDVATRVHFGNQVRYGAFTQDGKEAVGGIIMMLKGSNPNAVIQNVKNRMAEIEKSLPEGLTIAPIIDRSELIARTTDTVKTNLLEGALIVIFALVLLLGSLRGGIITATTIPLSLLFAFILMKQFNVWANLMSLGAIDFGIIIDGAVIIIEGTVYEIQKRIRSGKLKFNQGVMDKVAYDAGSTMMGSAFFGQIIILIVFTPILFLTGVEGKMFKPMAYTFGFAMIGAIILCLTYVPMMAALFMKPVQNTKNWFGRFERWLEKISDKIIGAIHSAYMPLLKGALKLKLIVLSAAAVLLLIAGFIFSNMGGEFVPQLDEGDLAMQALIRPGSSLSESIEVSKKIETILLESFPEIKTVTARIGVADIPTDPMPMDIADMYIILNKDMDEWTTASTKEGLIDAIRDKLDDELVGVNLVFTQPVELRFNELLEGVREDIAVKLYGEDLDVLSQKVQEMAAIIQTVPGAGDVSAERTAGLPQMTVKYKRDKMAQYGLDIQKVNDYISTAFAGGTAGVIFEGEKRFDLVVRFDESHRKSIDDLRNMYIDLKDGNQIPIIEIAEIEYVPGPMQISRDNTYRRTYVGVNARGRDVESVVKDIQQKLDEELDLPSGYYITYGGEFENLQSAKDRLIIVVPIALFLIFILLYFALKSFSQSLMIYIAIPLAAIGGVFALWLRDMPFSISAGVGFIVLFGVAVLNGLVLINRFNSLKEEGVISIKDRIFQGTKERIRPIMLTATTDIFGFLPMAFSTSAGAEVQQPLATVVIGGMLTATLLTLVVLPVLYTFIEKRRERKEQNKIGSFNPQGLTTILIVGFMLGGTAFAPAQSAVEGRAQQSQAPVQDLIAKDSIRPITLSRAVEIAKENYPVLKASQLEIERQNALSGNAYDFGSTQIFTGGEEVADGQGIYTLIGIGQQNIDLLGIGAKKRLQQQRIQLAETALDLSEIQIEREVKKAWSEAFQAKKKFVLYRELDSIYDQFAQSVELNYEVEAISRLEYAAARNQALQINNKFQQAETDYFIALQKLNLWLTPDTMYGVSDEFGASEISILESNNTLNDHPELSLSRKRIDEAQASYDAARANLLPQFNLQGGLQRVNGDSGFYTYQAGISIPLFSGPVRSRAKAAKLDAQIAETNAIFKQRELKSQFVQSQQNYARWRDTWFFYKTEALPLAIDQRKGALLAYKEGALDYAAFTQIIRDAIQTEMDALDALDNYLEALFDLQYFQN</sequence>
<evidence type="ECO:0000256" key="6">
    <source>
        <dbReference type="ARBA" id="ARBA00022692"/>
    </source>
</evidence>
<evidence type="ECO:0000313" key="10">
    <source>
        <dbReference type="EMBL" id="ARN77193.1"/>
    </source>
</evidence>
<dbReference type="InterPro" id="IPR004763">
    <property type="entry name" value="CusA-like"/>
</dbReference>
<accession>A0A1W6MHX2</accession>
<dbReference type="SUPFAM" id="SSF82866">
    <property type="entry name" value="Multidrug efflux transporter AcrB transmembrane domain"/>
    <property type="match status" value="2"/>
</dbReference>
<feature type="transmembrane region" description="Helical" evidence="9">
    <location>
        <begin position="478"/>
        <end position="504"/>
    </location>
</feature>
<evidence type="ECO:0000256" key="9">
    <source>
        <dbReference type="SAM" id="Phobius"/>
    </source>
</evidence>
<evidence type="ECO:0000256" key="3">
    <source>
        <dbReference type="ARBA" id="ARBA00010942"/>
    </source>
</evidence>
<evidence type="ECO:0000313" key="11">
    <source>
        <dbReference type="Proteomes" id="UP000193431"/>
    </source>
</evidence>
<evidence type="ECO:0000256" key="7">
    <source>
        <dbReference type="ARBA" id="ARBA00022989"/>
    </source>
</evidence>
<dbReference type="PANTHER" id="PTHR32063">
    <property type="match status" value="1"/>
</dbReference>
<feature type="transmembrane region" description="Helical" evidence="9">
    <location>
        <begin position="12"/>
        <end position="32"/>
    </location>
</feature>
<evidence type="ECO:0000256" key="1">
    <source>
        <dbReference type="ARBA" id="ARBA00004651"/>
    </source>
</evidence>
<dbReference type="SUPFAM" id="SSF56954">
    <property type="entry name" value="Outer membrane efflux proteins (OEP)"/>
    <property type="match status" value="1"/>
</dbReference>
<feature type="transmembrane region" description="Helical" evidence="9">
    <location>
        <begin position="1018"/>
        <end position="1043"/>
    </location>
</feature>
<comment type="subcellular location">
    <subcellularLocation>
        <location evidence="1">Cell membrane</location>
        <topology evidence="1">Multi-pass membrane protein</topology>
    </subcellularLocation>
</comment>
<name>A0A1W6MHX2_9FLAO</name>
<feature type="transmembrane region" description="Helical" evidence="9">
    <location>
        <begin position="547"/>
        <end position="566"/>
    </location>
</feature>
<keyword evidence="6 9" id="KW-0812">Transmembrane</keyword>
<dbReference type="InterPro" id="IPR003423">
    <property type="entry name" value="OMP_efflux"/>
</dbReference>
<dbReference type="InterPro" id="IPR001036">
    <property type="entry name" value="Acrflvin-R"/>
</dbReference>
<dbReference type="SUPFAM" id="SSF82714">
    <property type="entry name" value="Multidrug efflux transporter AcrB TolC docking domain, DN and DC subdomains"/>
    <property type="match status" value="2"/>
</dbReference>
<keyword evidence="4" id="KW-0813">Transport</keyword>
<dbReference type="SUPFAM" id="SSF82693">
    <property type="entry name" value="Multidrug efflux transporter AcrB pore domain, PN1, PN2, PC1 and PC2 subdomains"/>
    <property type="match status" value="2"/>
</dbReference>